<dbReference type="PANTHER" id="PTHR45752:SF187">
    <property type="entry name" value="LEUCINE-RICH REPEAT AND IQ DOMAIN-CONTAINING PROTEIN 4"/>
    <property type="match status" value="1"/>
</dbReference>
<dbReference type="InterPro" id="IPR032675">
    <property type="entry name" value="LRR_dom_sf"/>
</dbReference>
<dbReference type="InterPro" id="IPR025875">
    <property type="entry name" value="Leu-rich_rpt_4"/>
</dbReference>
<keyword evidence="1" id="KW-0433">Leucine-rich repeat</keyword>
<accession>A0A5B7YFZ2</accession>
<dbReference type="EMBL" id="CP039852">
    <property type="protein sequence ID" value="QCZ94672.1"/>
    <property type="molecule type" value="Genomic_DNA"/>
</dbReference>
<keyword evidence="2" id="KW-0677">Repeat</keyword>
<reference evidence="3 4" key="1">
    <citation type="submission" date="2019-04" db="EMBL/GenBank/DDBJ databases">
        <title>Salinimonas iocasae sp. nov., a halophilic bacterium isolated from the outer tube casing of tubeworms in Okinawa Trough.</title>
        <authorList>
            <person name="Zhang H."/>
            <person name="Wang H."/>
            <person name="Li C."/>
        </authorList>
    </citation>
    <scope>NUCLEOTIDE SEQUENCE [LARGE SCALE GENOMIC DNA]</scope>
    <source>
        <strain evidence="3 4">KX18D6</strain>
    </source>
</reference>
<keyword evidence="4" id="KW-1185">Reference proteome</keyword>
<evidence type="ECO:0000313" key="4">
    <source>
        <dbReference type="Proteomes" id="UP000304912"/>
    </source>
</evidence>
<proteinExistence type="predicted"/>
<dbReference type="InterPro" id="IPR050715">
    <property type="entry name" value="LRR-SigEffector_domain"/>
</dbReference>
<dbReference type="Proteomes" id="UP000304912">
    <property type="component" value="Chromosome"/>
</dbReference>
<dbReference type="AlphaFoldDB" id="A0A5B7YFZ2"/>
<evidence type="ECO:0000256" key="2">
    <source>
        <dbReference type="ARBA" id="ARBA00022737"/>
    </source>
</evidence>
<sequence length="293" mass="33822">MNSYVDLSIEQFLSWEHRKECPRTISFPSEYDRQTDLRIACTQLNLSQSKQKKLVDEWAELIPTLTDVEHIWFYSRVPQKLLNSVASLPKLRSLFIKWSGNGITDLVKLGDLKSLERLYIGSCTQLETLDSLKKLTKLKWLEMHELKKINDITAIKSLKNLVGLTFTGGMFGKQLLTNIDAISHLKNLEFLDFHRLKVESEDVSAIAKLKKLKYLDLPIYYPLSEFARIYSALPNCDHDIYAYRKANEICVKCMKGEMVLPMAKNKRQICTVCSEQKVKKLEDEFLGLVASYS</sequence>
<gene>
    <name evidence="3" type="ORF">FBQ74_14880</name>
</gene>
<dbReference type="PANTHER" id="PTHR45752">
    <property type="entry name" value="LEUCINE-RICH REPEAT-CONTAINING"/>
    <property type="match status" value="1"/>
</dbReference>
<name>A0A5B7YFZ2_9ALTE</name>
<organism evidence="3 4">
    <name type="scientific">Salinimonas iocasae</name>
    <dbReference type="NCBI Taxonomy" id="2572577"/>
    <lineage>
        <taxon>Bacteria</taxon>
        <taxon>Pseudomonadati</taxon>
        <taxon>Pseudomonadota</taxon>
        <taxon>Gammaproteobacteria</taxon>
        <taxon>Alteromonadales</taxon>
        <taxon>Alteromonadaceae</taxon>
        <taxon>Alteromonas/Salinimonas group</taxon>
        <taxon>Salinimonas</taxon>
    </lineage>
</organism>
<dbReference type="KEGG" id="salk:FBQ74_14880"/>
<evidence type="ECO:0000313" key="3">
    <source>
        <dbReference type="EMBL" id="QCZ94672.1"/>
    </source>
</evidence>
<dbReference type="OrthoDB" id="5965518at2"/>
<protein>
    <submittedName>
        <fullName evidence="3">Leucine-rich repeat domain-containing protein</fullName>
    </submittedName>
</protein>
<dbReference type="Gene3D" id="3.80.10.10">
    <property type="entry name" value="Ribonuclease Inhibitor"/>
    <property type="match status" value="1"/>
</dbReference>
<dbReference type="SUPFAM" id="SSF52047">
    <property type="entry name" value="RNI-like"/>
    <property type="match status" value="1"/>
</dbReference>
<evidence type="ECO:0000256" key="1">
    <source>
        <dbReference type="ARBA" id="ARBA00022614"/>
    </source>
</evidence>
<dbReference type="RefSeq" id="WP_139757408.1">
    <property type="nucleotide sequence ID" value="NZ_CP039852.1"/>
</dbReference>
<dbReference type="Pfam" id="PF12799">
    <property type="entry name" value="LRR_4"/>
    <property type="match status" value="1"/>
</dbReference>